<name>A0A834LZD3_RHOSS</name>
<accession>A0A834LZD3</accession>
<sequence>MLLSRVGAAANRVFACKMCNRKFPSVQALDNGRRLPPCSGAGKAKDARVLYLRAGVCDRAGAWAPSHNRRKGRAAEDRPSLDHSVGSKKRERLLDLSLTLAPMLSVLNLG</sequence>
<dbReference type="OrthoDB" id="10322890at2759"/>
<dbReference type="AlphaFoldDB" id="A0A834LZD3"/>
<organism evidence="2 3">
    <name type="scientific">Rhododendron simsii</name>
    <name type="common">Sims's rhododendron</name>
    <dbReference type="NCBI Taxonomy" id="118357"/>
    <lineage>
        <taxon>Eukaryota</taxon>
        <taxon>Viridiplantae</taxon>
        <taxon>Streptophyta</taxon>
        <taxon>Embryophyta</taxon>
        <taxon>Tracheophyta</taxon>
        <taxon>Spermatophyta</taxon>
        <taxon>Magnoliopsida</taxon>
        <taxon>eudicotyledons</taxon>
        <taxon>Gunneridae</taxon>
        <taxon>Pentapetalae</taxon>
        <taxon>asterids</taxon>
        <taxon>Ericales</taxon>
        <taxon>Ericaceae</taxon>
        <taxon>Ericoideae</taxon>
        <taxon>Rhodoreae</taxon>
        <taxon>Rhododendron</taxon>
    </lineage>
</organism>
<feature type="region of interest" description="Disordered" evidence="1">
    <location>
        <begin position="64"/>
        <end position="86"/>
    </location>
</feature>
<protein>
    <submittedName>
        <fullName evidence="2">Uncharacterized protein</fullName>
    </submittedName>
</protein>
<evidence type="ECO:0000256" key="1">
    <source>
        <dbReference type="SAM" id="MobiDB-lite"/>
    </source>
</evidence>
<dbReference type="Proteomes" id="UP000626092">
    <property type="component" value="Unassembled WGS sequence"/>
</dbReference>
<reference evidence="2" key="1">
    <citation type="submission" date="2019-11" db="EMBL/GenBank/DDBJ databases">
        <authorList>
            <person name="Liu Y."/>
            <person name="Hou J."/>
            <person name="Li T.-Q."/>
            <person name="Guan C.-H."/>
            <person name="Wu X."/>
            <person name="Wu H.-Z."/>
            <person name="Ling F."/>
            <person name="Zhang R."/>
            <person name="Shi X.-G."/>
            <person name="Ren J.-P."/>
            <person name="Chen E.-F."/>
            <person name="Sun J.-M."/>
        </authorList>
    </citation>
    <scope>NUCLEOTIDE SEQUENCE</scope>
    <source>
        <strain evidence="2">Adult_tree_wgs_1</strain>
        <tissue evidence="2">Leaves</tissue>
    </source>
</reference>
<dbReference type="EMBL" id="WJXA01000001">
    <property type="protein sequence ID" value="KAF7153794.1"/>
    <property type="molecule type" value="Genomic_DNA"/>
</dbReference>
<evidence type="ECO:0000313" key="2">
    <source>
        <dbReference type="EMBL" id="KAF7153794.1"/>
    </source>
</evidence>
<keyword evidence="3" id="KW-1185">Reference proteome</keyword>
<gene>
    <name evidence="2" type="ORF">RHSIM_Rhsim01G0055500</name>
</gene>
<comment type="caution">
    <text evidence="2">The sequence shown here is derived from an EMBL/GenBank/DDBJ whole genome shotgun (WGS) entry which is preliminary data.</text>
</comment>
<proteinExistence type="predicted"/>
<evidence type="ECO:0000313" key="3">
    <source>
        <dbReference type="Proteomes" id="UP000626092"/>
    </source>
</evidence>